<feature type="domain" description="Pyrrolo-quinoline quinone repeat" evidence="1">
    <location>
        <begin position="9"/>
        <end position="147"/>
    </location>
</feature>
<dbReference type="InterPro" id="IPR015943">
    <property type="entry name" value="WD40/YVTN_repeat-like_dom_sf"/>
</dbReference>
<organism evidence="2 3">
    <name type="scientific">Actinomadura adrarensis</name>
    <dbReference type="NCBI Taxonomy" id="1819600"/>
    <lineage>
        <taxon>Bacteria</taxon>
        <taxon>Bacillati</taxon>
        <taxon>Actinomycetota</taxon>
        <taxon>Actinomycetes</taxon>
        <taxon>Streptosporangiales</taxon>
        <taxon>Thermomonosporaceae</taxon>
        <taxon>Actinomadura</taxon>
    </lineage>
</organism>
<comment type="caution">
    <text evidence="2">The sequence shown here is derived from an EMBL/GenBank/DDBJ whole genome shotgun (WGS) entry which is preliminary data.</text>
</comment>
<sequence>TQDDGRSLDVAVAGGRLFGNFGDTLQAVDTATGRPVWSRATDRQFGTVIPAGTNVIFKDDVLHAHDQATGAARWTLAGPEPFDDEQGHVAATGALVAAAFSDPTGPSKGILVARADGRALWAHWGQTGTESGWEVAMSGSSVFATDHQRLYRFQAGR</sequence>
<evidence type="ECO:0000313" key="2">
    <source>
        <dbReference type="EMBL" id="MFD0851961.1"/>
    </source>
</evidence>
<evidence type="ECO:0000259" key="1">
    <source>
        <dbReference type="Pfam" id="PF13360"/>
    </source>
</evidence>
<gene>
    <name evidence="2" type="ORF">ACFQ07_06995</name>
</gene>
<reference evidence="3" key="1">
    <citation type="journal article" date="2019" name="Int. J. Syst. Evol. Microbiol.">
        <title>The Global Catalogue of Microorganisms (GCM) 10K type strain sequencing project: providing services to taxonomists for standard genome sequencing and annotation.</title>
        <authorList>
            <consortium name="The Broad Institute Genomics Platform"/>
            <consortium name="The Broad Institute Genome Sequencing Center for Infectious Disease"/>
            <person name="Wu L."/>
            <person name="Ma J."/>
        </authorList>
    </citation>
    <scope>NUCLEOTIDE SEQUENCE [LARGE SCALE GENOMIC DNA]</scope>
    <source>
        <strain evidence="3">JCM 31696</strain>
    </source>
</reference>
<dbReference type="Gene3D" id="2.130.10.10">
    <property type="entry name" value="YVTN repeat-like/Quinoprotein amine dehydrogenase"/>
    <property type="match status" value="1"/>
</dbReference>
<dbReference type="SUPFAM" id="SSF50998">
    <property type="entry name" value="Quinoprotein alcohol dehydrogenase-like"/>
    <property type="match status" value="1"/>
</dbReference>
<feature type="non-terminal residue" evidence="2">
    <location>
        <position position="1"/>
    </location>
</feature>
<dbReference type="EMBL" id="JBHTIR010000941">
    <property type="protein sequence ID" value="MFD0851961.1"/>
    <property type="molecule type" value="Genomic_DNA"/>
</dbReference>
<evidence type="ECO:0000313" key="3">
    <source>
        <dbReference type="Proteomes" id="UP001597083"/>
    </source>
</evidence>
<dbReference type="InterPro" id="IPR011047">
    <property type="entry name" value="Quinoprotein_ADH-like_sf"/>
</dbReference>
<keyword evidence="3" id="KW-1185">Reference proteome</keyword>
<proteinExistence type="predicted"/>
<dbReference type="Proteomes" id="UP001597083">
    <property type="component" value="Unassembled WGS sequence"/>
</dbReference>
<dbReference type="Pfam" id="PF13360">
    <property type="entry name" value="PQQ_2"/>
    <property type="match status" value="1"/>
</dbReference>
<name>A0ABW3CBP2_9ACTN</name>
<protein>
    <submittedName>
        <fullName evidence="2">PQQ-binding-like beta-propeller repeat protein</fullName>
    </submittedName>
</protein>
<accession>A0ABW3CBP2</accession>
<dbReference type="InterPro" id="IPR002372">
    <property type="entry name" value="PQQ_rpt_dom"/>
</dbReference>